<evidence type="ECO:0000256" key="1">
    <source>
        <dbReference type="SAM" id="Phobius"/>
    </source>
</evidence>
<sequence>MVQCALCHLGSLLQWLQPIISPTSLPARSSLARPLLICICSAHMLSLMVLSHSPLFIHLSGPYDPKALFSLFFISVFIVRRLGGWCYLLFHLAFRVVGLAEAARKSVIHSGHHFPSPSIPCRFARSPCFSSEKGTVGGAVCGRNGVLMPVFFCFALLHYATRQSVRGLFAISTLGFVCLHAVSVALLYSTQPCAFLLLSMHLCSACLYSSCFN</sequence>
<reference evidence="2" key="1">
    <citation type="journal article" date="2020" name="Stud. Mycol.">
        <title>101 Dothideomycetes genomes: a test case for predicting lifestyles and emergence of pathogens.</title>
        <authorList>
            <person name="Haridas S."/>
            <person name="Albert R."/>
            <person name="Binder M."/>
            <person name="Bloem J."/>
            <person name="Labutti K."/>
            <person name="Salamov A."/>
            <person name="Andreopoulos B."/>
            <person name="Baker S."/>
            <person name="Barry K."/>
            <person name="Bills G."/>
            <person name="Bluhm B."/>
            <person name="Cannon C."/>
            <person name="Castanera R."/>
            <person name="Culley D."/>
            <person name="Daum C."/>
            <person name="Ezra D."/>
            <person name="Gonzalez J."/>
            <person name="Henrissat B."/>
            <person name="Kuo A."/>
            <person name="Liang C."/>
            <person name="Lipzen A."/>
            <person name="Lutzoni F."/>
            <person name="Magnuson J."/>
            <person name="Mondo S."/>
            <person name="Nolan M."/>
            <person name="Ohm R."/>
            <person name="Pangilinan J."/>
            <person name="Park H.-J."/>
            <person name="Ramirez L."/>
            <person name="Alfaro M."/>
            <person name="Sun H."/>
            <person name="Tritt A."/>
            <person name="Yoshinaga Y."/>
            <person name="Zwiers L.-H."/>
            <person name="Turgeon B."/>
            <person name="Goodwin S."/>
            <person name="Spatafora J."/>
            <person name="Crous P."/>
            <person name="Grigoriev I."/>
        </authorList>
    </citation>
    <scope>NUCLEOTIDE SEQUENCE</scope>
    <source>
        <strain evidence="2">ATCC 16933</strain>
    </source>
</reference>
<keyword evidence="1" id="KW-1133">Transmembrane helix</keyword>
<organism evidence="2 3">
    <name type="scientific">Lineolata rhizophorae</name>
    <dbReference type="NCBI Taxonomy" id="578093"/>
    <lineage>
        <taxon>Eukaryota</taxon>
        <taxon>Fungi</taxon>
        <taxon>Dikarya</taxon>
        <taxon>Ascomycota</taxon>
        <taxon>Pezizomycotina</taxon>
        <taxon>Dothideomycetes</taxon>
        <taxon>Dothideomycetes incertae sedis</taxon>
        <taxon>Lineolatales</taxon>
        <taxon>Lineolataceae</taxon>
        <taxon>Lineolata</taxon>
    </lineage>
</organism>
<evidence type="ECO:0000313" key="3">
    <source>
        <dbReference type="Proteomes" id="UP000799766"/>
    </source>
</evidence>
<protein>
    <submittedName>
        <fullName evidence="2">Uncharacterized protein</fullName>
    </submittedName>
</protein>
<proteinExistence type="predicted"/>
<gene>
    <name evidence="2" type="ORF">BDY21DRAFT_66585</name>
</gene>
<keyword evidence="3" id="KW-1185">Reference proteome</keyword>
<feature type="transmembrane region" description="Helical" evidence="1">
    <location>
        <begin position="69"/>
        <end position="90"/>
    </location>
</feature>
<name>A0A6A6NUN5_9PEZI</name>
<dbReference type="EMBL" id="MU001686">
    <property type="protein sequence ID" value="KAF2455495.1"/>
    <property type="molecule type" value="Genomic_DNA"/>
</dbReference>
<keyword evidence="1" id="KW-0812">Transmembrane</keyword>
<accession>A0A6A6NUN5</accession>
<feature type="transmembrane region" description="Helical" evidence="1">
    <location>
        <begin position="168"/>
        <end position="188"/>
    </location>
</feature>
<feature type="transmembrane region" description="Helical" evidence="1">
    <location>
        <begin position="34"/>
        <end position="57"/>
    </location>
</feature>
<dbReference type="Proteomes" id="UP000799766">
    <property type="component" value="Unassembled WGS sequence"/>
</dbReference>
<dbReference type="AlphaFoldDB" id="A0A6A6NUN5"/>
<keyword evidence="1" id="KW-0472">Membrane</keyword>
<evidence type="ECO:0000313" key="2">
    <source>
        <dbReference type="EMBL" id="KAF2455495.1"/>
    </source>
</evidence>